<proteinExistence type="predicted"/>
<evidence type="ECO:0008006" key="3">
    <source>
        <dbReference type="Google" id="ProtNLM"/>
    </source>
</evidence>
<organism evidence="1 2">
    <name type="scientific">Mediterraneibacter gnavus</name>
    <name type="common">Ruminococcus gnavus</name>
    <dbReference type="NCBI Taxonomy" id="33038"/>
    <lineage>
        <taxon>Bacteria</taxon>
        <taxon>Bacillati</taxon>
        <taxon>Bacillota</taxon>
        <taxon>Clostridia</taxon>
        <taxon>Lachnospirales</taxon>
        <taxon>Lachnospiraceae</taxon>
        <taxon>Mediterraneibacter</taxon>
    </lineage>
</organism>
<evidence type="ECO:0000313" key="1">
    <source>
        <dbReference type="EMBL" id="PLT71474.1"/>
    </source>
</evidence>
<dbReference type="Proteomes" id="UP000235093">
    <property type="component" value="Unassembled WGS sequence"/>
</dbReference>
<accession>A0A2N5P8L4</accession>
<gene>
    <name evidence="1" type="ORF">CDL23_14965</name>
</gene>
<evidence type="ECO:0000313" key="2">
    <source>
        <dbReference type="Proteomes" id="UP000235093"/>
    </source>
</evidence>
<name>A0A2N5P8L4_MEDGN</name>
<dbReference type="AlphaFoldDB" id="A0A2N5P8L4"/>
<reference evidence="1 2" key="1">
    <citation type="journal article" date="2017" name="Genome Med.">
        <title>A novel Ruminococcus gnavus clade enriched in inflammatory bowel disease patients.</title>
        <authorList>
            <person name="Hall A.B."/>
            <person name="Yassour M."/>
            <person name="Sauk J."/>
            <person name="Garner A."/>
            <person name="Jiang X."/>
            <person name="Arthur T."/>
            <person name="Lagoudas G.K."/>
            <person name="Vatanen T."/>
            <person name="Fornelos N."/>
            <person name="Wilson R."/>
            <person name="Bertha M."/>
            <person name="Cohen M."/>
            <person name="Garber J."/>
            <person name="Khalili H."/>
            <person name="Gevers D."/>
            <person name="Ananthakrishnan A.N."/>
            <person name="Kugathasan S."/>
            <person name="Lander E.S."/>
            <person name="Blainey P."/>
            <person name="Vlamakis H."/>
            <person name="Xavier R.J."/>
            <person name="Huttenhower C."/>
        </authorList>
    </citation>
    <scope>NUCLEOTIDE SEQUENCE [LARGE SCALE GENOMIC DNA]</scope>
    <source>
        <strain evidence="1 2">RJX1125</strain>
    </source>
</reference>
<dbReference type="RefSeq" id="WP_101884316.1">
    <property type="nucleotide sequence ID" value="NZ_NIHT01000034.1"/>
</dbReference>
<dbReference type="EMBL" id="NIHT01000034">
    <property type="protein sequence ID" value="PLT71474.1"/>
    <property type="molecule type" value="Genomic_DNA"/>
</dbReference>
<sequence length="338" mass="40322">MWFVTNKTNCIKLKKFEKKVIIPLFTELLNYKRQSDYSDFVKYLNAKNINNQNDALIYICKRKVNKIKFIDCVNKIISDYTYEQIRWYFYIYLIQNKQIKEKQTSIGFFKIPEPFKTIFVDFFYNKFFSNDKIWSFLDTSSFSRSDFHNNFKNENRLFVCLYCDIDTTLNIGNNQIEHFWPKSQFPFLAMNALNLISSCHSCNMPFEGKGTSVRTPISTPYTKQIGNYVKFIMNISKEQIDISTNLQDISNYVYLLNLKNRYANPQIYNYLLNLGNSLYSDIIQYENNLGKKLTDSELNNYITTAKKHDKKHIPLYFALMSIYNNYDNYILYLHNIKS</sequence>
<protein>
    <recommendedName>
        <fullName evidence="3">HNH endonuclease</fullName>
    </recommendedName>
</protein>
<comment type="caution">
    <text evidence="1">The sequence shown here is derived from an EMBL/GenBank/DDBJ whole genome shotgun (WGS) entry which is preliminary data.</text>
</comment>